<proteinExistence type="predicted"/>
<organism evidence="1 2">
    <name type="scientific">Rossellomorea oryzaecorticis</name>
    <dbReference type="NCBI Taxonomy" id="1396505"/>
    <lineage>
        <taxon>Bacteria</taxon>
        <taxon>Bacillati</taxon>
        <taxon>Bacillota</taxon>
        <taxon>Bacilli</taxon>
        <taxon>Bacillales</taxon>
        <taxon>Bacillaceae</taxon>
        <taxon>Rossellomorea</taxon>
    </lineage>
</organism>
<protein>
    <submittedName>
        <fullName evidence="1">Uncharacterized protein</fullName>
    </submittedName>
</protein>
<dbReference type="RefSeq" id="WP_341984486.1">
    <property type="nucleotide sequence ID" value="NZ_JBBYAF010000026.1"/>
</dbReference>
<accession>A0ABU9KCC7</accession>
<dbReference type="Proteomes" id="UP001389717">
    <property type="component" value="Unassembled WGS sequence"/>
</dbReference>
<evidence type="ECO:0000313" key="1">
    <source>
        <dbReference type="EMBL" id="MEL3973298.1"/>
    </source>
</evidence>
<keyword evidence="2" id="KW-1185">Reference proteome</keyword>
<comment type="caution">
    <text evidence="1">The sequence shown here is derived from an EMBL/GenBank/DDBJ whole genome shotgun (WGS) entry which is preliminary data.</text>
</comment>
<gene>
    <name evidence="1" type="ORF">AAEO50_13500</name>
</gene>
<dbReference type="EMBL" id="JBBYAF010000026">
    <property type="protein sequence ID" value="MEL3973298.1"/>
    <property type="molecule type" value="Genomic_DNA"/>
</dbReference>
<sequence length="133" mass="15457">MKYQQRDFDGELKEKIKRTERVLNDNIERFAAEQASVFEKRDLDFEARFDQEGEDRFTPGYSSSLSIGIAEKGGELIDLHVIKIWKCDRSILGMPISKNVPGSKVTGEYLDESIEEVKEELRRYVKESLLNEH</sequence>
<evidence type="ECO:0000313" key="2">
    <source>
        <dbReference type="Proteomes" id="UP001389717"/>
    </source>
</evidence>
<name>A0ABU9KCC7_9BACI</name>
<reference evidence="1 2" key="1">
    <citation type="submission" date="2024-04" db="EMBL/GenBank/DDBJ databases">
        <title>Bacillus oryzaecorticis sp. nov., a moderately halophilic bacterium isolated from rice husks.</title>
        <authorList>
            <person name="Zhu H.-S."/>
        </authorList>
    </citation>
    <scope>NUCLEOTIDE SEQUENCE [LARGE SCALE GENOMIC DNA]</scope>
    <source>
        <strain evidence="1 2">ZC255</strain>
    </source>
</reference>